<reference evidence="5" key="1">
    <citation type="submission" date="2020-10" db="EMBL/GenBank/DDBJ databases">
        <authorList>
            <person name="Gilroy R."/>
        </authorList>
    </citation>
    <scope>NUCLEOTIDE SEQUENCE</scope>
    <source>
        <strain evidence="5">ChiGjej1B1-24693</strain>
    </source>
</reference>
<evidence type="ECO:0000256" key="2">
    <source>
        <dbReference type="ARBA" id="ARBA00023125"/>
    </source>
</evidence>
<dbReference type="PANTHER" id="PTHR46796">
    <property type="entry name" value="HTH-TYPE TRANSCRIPTIONAL ACTIVATOR RHAS-RELATED"/>
    <property type="match status" value="1"/>
</dbReference>
<dbReference type="Gene3D" id="2.60.120.10">
    <property type="entry name" value="Jelly Rolls"/>
    <property type="match status" value="1"/>
</dbReference>
<dbReference type="InterPro" id="IPR011051">
    <property type="entry name" value="RmlC_Cupin_sf"/>
</dbReference>
<reference evidence="5" key="2">
    <citation type="journal article" date="2021" name="PeerJ">
        <title>Extensive microbial diversity within the chicken gut microbiome revealed by metagenomics and culture.</title>
        <authorList>
            <person name="Gilroy R."/>
            <person name="Ravi A."/>
            <person name="Getino M."/>
            <person name="Pursley I."/>
            <person name="Horton D.L."/>
            <person name="Alikhan N.F."/>
            <person name="Baker D."/>
            <person name="Gharbi K."/>
            <person name="Hall N."/>
            <person name="Watson M."/>
            <person name="Adriaenssens E.M."/>
            <person name="Foster-Nyarko E."/>
            <person name="Jarju S."/>
            <person name="Secka A."/>
            <person name="Antonio M."/>
            <person name="Oren A."/>
            <person name="Chaudhuri R.R."/>
            <person name="La Ragione R."/>
            <person name="Hildebrand F."/>
            <person name="Pallen M.J."/>
        </authorList>
    </citation>
    <scope>NUCLEOTIDE SEQUENCE</scope>
    <source>
        <strain evidence="5">ChiGjej1B1-24693</strain>
    </source>
</reference>
<dbReference type="Proteomes" id="UP000886842">
    <property type="component" value="Unassembled WGS sequence"/>
</dbReference>
<dbReference type="InterPro" id="IPR014710">
    <property type="entry name" value="RmlC-like_jellyroll"/>
</dbReference>
<keyword evidence="2" id="KW-0238">DNA-binding</keyword>
<keyword evidence="3" id="KW-0804">Transcription</keyword>
<dbReference type="PANTHER" id="PTHR46796:SF6">
    <property type="entry name" value="ARAC SUBFAMILY"/>
    <property type="match status" value="1"/>
</dbReference>
<evidence type="ECO:0000313" key="6">
    <source>
        <dbReference type="Proteomes" id="UP000886842"/>
    </source>
</evidence>
<comment type="caution">
    <text evidence="5">The sequence shown here is derived from an EMBL/GenBank/DDBJ whole genome shotgun (WGS) entry which is preliminary data.</text>
</comment>
<dbReference type="PROSITE" id="PS01124">
    <property type="entry name" value="HTH_ARAC_FAMILY_2"/>
    <property type="match status" value="1"/>
</dbReference>
<sequence>MFRTRARTGAGTGTLLRAGRFDVGPTWRLPLRITEFHALFVGLSGQFRFTVGERVETLTSGGVLWIPRHLAHHGVLGSTEASCHVVHFELHPRDQPPPNRLRHWASVDPERVDQLCLRAAADLAEQTLTGAHAGDARLNDLLALLAGAPDAASAPPPGEGTTPASVEAVAAVLNHIAHHVDSPLRITDLAAMAGLHRSHFTAVFTRLTGLPPSRYVVAARLARARELLETTSLGLDQIATRCGFDSASHLARRFNEYEGLSPGRYRTRHATTQHELGLGQQR</sequence>
<dbReference type="Gene3D" id="1.10.10.60">
    <property type="entry name" value="Homeodomain-like"/>
    <property type="match status" value="2"/>
</dbReference>
<proteinExistence type="predicted"/>
<feature type="domain" description="HTH araC/xylS-type" evidence="4">
    <location>
        <begin position="170"/>
        <end position="268"/>
    </location>
</feature>
<protein>
    <submittedName>
        <fullName evidence="5">Helix-turn-helix transcriptional regulator</fullName>
    </submittedName>
</protein>
<evidence type="ECO:0000259" key="4">
    <source>
        <dbReference type="PROSITE" id="PS01124"/>
    </source>
</evidence>
<keyword evidence="1" id="KW-0805">Transcription regulation</keyword>
<evidence type="ECO:0000313" key="5">
    <source>
        <dbReference type="EMBL" id="HIT75333.1"/>
    </source>
</evidence>
<dbReference type="SMART" id="SM00342">
    <property type="entry name" value="HTH_ARAC"/>
    <property type="match status" value="1"/>
</dbReference>
<dbReference type="SUPFAM" id="SSF46689">
    <property type="entry name" value="Homeodomain-like"/>
    <property type="match status" value="2"/>
</dbReference>
<accession>A0A9D1KNH7</accession>
<organism evidence="5 6">
    <name type="scientific">Candidatus Avipropionibacterium avicola</name>
    <dbReference type="NCBI Taxonomy" id="2840701"/>
    <lineage>
        <taxon>Bacteria</taxon>
        <taxon>Bacillati</taxon>
        <taxon>Actinomycetota</taxon>
        <taxon>Actinomycetes</taxon>
        <taxon>Propionibacteriales</taxon>
        <taxon>Propionibacteriaceae</taxon>
        <taxon>Propionibacteriaceae incertae sedis</taxon>
        <taxon>Candidatus Avipropionibacterium</taxon>
    </lineage>
</organism>
<gene>
    <name evidence="5" type="ORF">IAA98_07100</name>
</gene>
<dbReference type="GO" id="GO:0043565">
    <property type="term" value="F:sequence-specific DNA binding"/>
    <property type="evidence" value="ECO:0007669"/>
    <property type="project" value="InterPro"/>
</dbReference>
<dbReference type="PROSITE" id="PS00041">
    <property type="entry name" value="HTH_ARAC_FAMILY_1"/>
    <property type="match status" value="1"/>
</dbReference>
<dbReference type="EMBL" id="DVLP01000216">
    <property type="protein sequence ID" value="HIT75333.1"/>
    <property type="molecule type" value="Genomic_DNA"/>
</dbReference>
<evidence type="ECO:0000256" key="1">
    <source>
        <dbReference type="ARBA" id="ARBA00023015"/>
    </source>
</evidence>
<dbReference type="SUPFAM" id="SSF51182">
    <property type="entry name" value="RmlC-like cupins"/>
    <property type="match status" value="1"/>
</dbReference>
<dbReference type="Pfam" id="PF12833">
    <property type="entry name" value="HTH_18"/>
    <property type="match status" value="1"/>
</dbReference>
<dbReference type="InterPro" id="IPR009057">
    <property type="entry name" value="Homeodomain-like_sf"/>
</dbReference>
<dbReference type="InterPro" id="IPR050204">
    <property type="entry name" value="AraC_XylS_family_regulators"/>
</dbReference>
<dbReference type="GO" id="GO:0003700">
    <property type="term" value="F:DNA-binding transcription factor activity"/>
    <property type="evidence" value="ECO:0007669"/>
    <property type="project" value="InterPro"/>
</dbReference>
<dbReference type="InterPro" id="IPR018062">
    <property type="entry name" value="HTH_AraC-typ_CS"/>
</dbReference>
<evidence type="ECO:0000256" key="3">
    <source>
        <dbReference type="ARBA" id="ARBA00023163"/>
    </source>
</evidence>
<dbReference type="InterPro" id="IPR018060">
    <property type="entry name" value="HTH_AraC"/>
</dbReference>
<dbReference type="AlphaFoldDB" id="A0A9D1KNH7"/>
<name>A0A9D1KNH7_9ACTN</name>